<evidence type="ECO:0000259" key="7">
    <source>
        <dbReference type="Pfam" id="PF23598"/>
    </source>
</evidence>
<dbReference type="Gene3D" id="1.10.10.10">
    <property type="entry name" value="Winged helix-like DNA-binding domain superfamily/Winged helix DNA-binding domain"/>
    <property type="match status" value="1"/>
</dbReference>
<dbReference type="Proteomes" id="UP001190926">
    <property type="component" value="Unassembled WGS sequence"/>
</dbReference>
<keyword evidence="2" id="KW-0547">Nucleotide-binding</keyword>
<keyword evidence="4" id="KW-0067">ATP-binding</keyword>
<dbReference type="GO" id="GO:0098542">
    <property type="term" value="P:defense response to other organism"/>
    <property type="evidence" value="ECO:0007669"/>
    <property type="project" value="TreeGrafter"/>
</dbReference>
<accession>A0AAD4P588</accession>
<dbReference type="InterPro" id="IPR044974">
    <property type="entry name" value="Disease_R_plants"/>
</dbReference>
<dbReference type="PANTHER" id="PTHR23155:SF955">
    <property type="entry name" value="AAA+ ATPASE DOMAIN-CONTAINING PROTEIN"/>
    <property type="match status" value="1"/>
</dbReference>
<evidence type="ECO:0000256" key="5">
    <source>
        <dbReference type="SAM" id="MobiDB-lite"/>
    </source>
</evidence>
<organism evidence="8 9">
    <name type="scientific">Perilla frutescens var. hirtella</name>
    <name type="common">Perilla citriodora</name>
    <name type="synonym">Perilla setoyensis</name>
    <dbReference type="NCBI Taxonomy" id="608512"/>
    <lineage>
        <taxon>Eukaryota</taxon>
        <taxon>Viridiplantae</taxon>
        <taxon>Streptophyta</taxon>
        <taxon>Embryophyta</taxon>
        <taxon>Tracheophyta</taxon>
        <taxon>Spermatophyta</taxon>
        <taxon>Magnoliopsida</taxon>
        <taxon>eudicotyledons</taxon>
        <taxon>Gunneridae</taxon>
        <taxon>Pentapetalae</taxon>
        <taxon>asterids</taxon>
        <taxon>lamiids</taxon>
        <taxon>Lamiales</taxon>
        <taxon>Lamiaceae</taxon>
        <taxon>Nepetoideae</taxon>
        <taxon>Elsholtzieae</taxon>
        <taxon>Perilla</taxon>
    </lineage>
</organism>
<feature type="domain" description="Disease resistance protein winged helix" evidence="6">
    <location>
        <begin position="150"/>
        <end position="216"/>
    </location>
</feature>
<evidence type="ECO:0000256" key="4">
    <source>
        <dbReference type="ARBA" id="ARBA00022840"/>
    </source>
</evidence>
<keyword evidence="9" id="KW-1185">Reference proteome</keyword>
<dbReference type="InterPro" id="IPR055414">
    <property type="entry name" value="LRR_R13L4/SHOC2-like"/>
</dbReference>
<dbReference type="Pfam" id="PF23559">
    <property type="entry name" value="WHD_DRP"/>
    <property type="match status" value="1"/>
</dbReference>
<keyword evidence="3" id="KW-0611">Plant defense</keyword>
<evidence type="ECO:0000256" key="2">
    <source>
        <dbReference type="ARBA" id="ARBA00022741"/>
    </source>
</evidence>
<feature type="compositionally biased region" description="Polar residues" evidence="5">
    <location>
        <begin position="638"/>
        <end position="659"/>
    </location>
</feature>
<comment type="caution">
    <text evidence="8">The sequence shown here is derived from an EMBL/GenBank/DDBJ whole genome shotgun (WGS) entry which is preliminary data.</text>
</comment>
<dbReference type="InterPro" id="IPR032675">
    <property type="entry name" value="LRR_dom_sf"/>
</dbReference>
<protein>
    <submittedName>
        <fullName evidence="8">Uncharacterized protein</fullName>
    </submittedName>
</protein>
<dbReference type="InterPro" id="IPR058922">
    <property type="entry name" value="WHD_DRP"/>
</dbReference>
<keyword evidence="1" id="KW-0677">Repeat</keyword>
<feature type="region of interest" description="Disordered" evidence="5">
    <location>
        <begin position="637"/>
        <end position="659"/>
    </location>
</feature>
<evidence type="ECO:0000256" key="1">
    <source>
        <dbReference type="ARBA" id="ARBA00022737"/>
    </source>
</evidence>
<proteinExistence type="predicted"/>
<gene>
    <name evidence="8" type="ORF">C2S53_012263</name>
</gene>
<dbReference type="EMBL" id="SDAM02000167">
    <property type="protein sequence ID" value="KAH6826302.1"/>
    <property type="molecule type" value="Genomic_DNA"/>
</dbReference>
<dbReference type="SUPFAM" id="SSF52058">
    <property type="entry name" value="L domain-like"/>
    <property type="match status" value="1"/>
</dbReference>
<feature type="domain" description="Disease resistance R13L4/SHOC-2-like LRR" evidence="7">
    <location>
        <begin position="302"/>
        <end position="587"/>
    </location>
</feature>
<dbReference type="AlphaFoldDB" id="A0AAD4P588"/>
<dbReference type="InterPro" id="IPR036388">
    <property type="entry name" value="WH-like_DNA-bd_sf"/>
</dbReference>
<dbReference type="Gene3D" id="3.80.10.10">
    <property type="entry name" value="Ribonuclease Inhibitor"/>
    <property type="match status" value="1"/>
</dbReference>
<dbReference type="PANTHER" id="PTHR23155">
    <property type="entry name" value="DISEASE RESISTANCE PROTEIN RP"/>
    <property type="match status" value="1"/>
</dbReference>
<name>A0AAD4P588_PERFH</name>
<evidence type="ECO:0000313" key="8">
    <source>
        <dbReference type="EMBL" id="KAH6826302.1"/>
    </source>
</evidence>
<evidence type="ECO:0000313" key="9">
    <source>
        <dbReference type="Proteomes" id="UP001190926"/>
    </source>
</evidence>
<evidence type="ECO:0000256" key="3">
    <source>
        <dbReference type="ARBA" id="ARBA00022821"/>
    </source>
</evidence>
<evidence type="ECO:0000259" key="6">
    <source>
        <dbReference type="Pfam" id="PF23559"/>
    </source>
</evidence>
<sequence length="659" mass="76000">MAAAIATAIGPALEFFYLMKKFMDHWRGGEEVVRRIEYELETLIPRLEWIELSRQIESSTGHTRDVIRRAEDLAETYTKRVIKSKAANYRNPINSIGKVIITKKLHKIRDEIDDARGELSILSTHEEVRAAEPSLFLPSYLRRCIHYFLLFPADYEVPARRLIALWIAEGLVRSKKQDHQSSVEKIAEGYLDELIQRKEIHATTNRRTGKVKTCKIDAGRRNELLEEAEMDNFLQDSNGNGKIRRLVDHNHNHNGGHDSFIQIDGDTKVFDYRDVISFLSFNTEEGSKPGDDIGDFLRKCISKGCFEWLRVLDLERVFRPQLPDALGKMIAVKYLGLRWTYLEKLPATIDGLFNLQVLDVKHTYISVLPRSIWTMEYLRHLYLSEVYRTRFPDPPSRVTLTTLQTLWGAFVDEDTCIRQGLDRLLNIRKLGLSCRWRPSKMSEQLTAIDEWISNLKFLESLRLKSRDENGNAADLHLSSLEGNKNLSTVYLLGKLEPLILCELPVSLTDITLSGSALDLDPMPFLGSLPNLVILRLLGESVVCKNMYCYRRGFPRLKLLWLWKLEKLEELEAEEGSLPCLEELEIRSCKILRKLPDPLVRLQNLEIKLTRMPPEFEEEAEREGKFAHVKLIRNDDLVSPSSVGDQHSISRNNTPQSTFR</sequence>
<dbReference type="Pfam" id="PF23598">
    <property type="entry name" value="LRR_14"/>
    <property type="match status" value="1"/>
</dbReference>
<reference evidence="8 9" key="1">
    <citation type="journal article" date="2021" name="Nat. Commun.">
        <title>Incipient diploidization of the medicinal plant Perilla within 10,000 years.</title>
        <authorList>
            <person name="Zhang Y."/>
            <person name="Shen Q."/>
            <person name="Leng L."/>
            <person name="Zhang D."/>
            <person name="Chen S."/>
            <person name="Shi Y."/>
            <person name="Ning Z."/>
            <person name="Chen S."/>
        </authorList>
    </citation>
    <scope>NUCLEOTIDE SEQUENCE [LARGE SCALE GENOMIC DNA]</scope>
    <source>
        <strain evidence="9">cv. PC099</strain>
    </source>
</reference>